<dbReference type="PROSITE" id="PS50222">
    <property type="entry name" value="EF_HAND_2"/>
    <property type="match status" value="1"/>
</dbReference>
<dbReference type="InterPro" id="IPR002048">
    <property type="entry name" value="EF_hand_dom"/>
</dbReference>
<protein>
    <recommendedName>
        <fullName evidence="7">EF-hand domain-containing protein</fullName>
    </recommendedName>
</protein>
<dbReference type="EMBL" id="CAXAMN010023028">
    <property type="protein sequence ID" value="CAK9074539.1"/>
    <property type="molecule type" value="Genomic_DNA"/>
</dbReference>
<reference evidence="8 9" key="1">
    <citation type="submission" date="2024-02" db="EMBL/GenBank/DDBJ databases">
        <authorList>
            <person name="Chen Y."/>
            <person name="Shah S."/>
            <person name="Dougan E. K."/>
            <person name="Thang M."/>
            <person name="Chan C."/>
        </authorList>
    </citation>
    <scope>NUCLEOTIDE SEQUENCE [LARGE SCALE GENOMIC DNA]</scope>
</reference>
<dbReference type="Pfam" id="PF00520">
    <property type="entry name" value="Ion_trans"/>
    <property type="match status" value="2"/>
</dbReference>
<feature type="region of interest" description="Disordered" evidence="5">
    <location>
        <begin position="1189"/>
        <end position="1240"/>
    </location>
</feature>
<sequence length="1415" mass="156089">MEGAKMGPLGAVAGAFFARAMGLSRGRALVAAHGQGGSLQQRLQRLGTAARAERERVLEEVAALQIRPSSGSASLPLWQLAELSWAAYAEAEVDGFRRDLSGLRDPEEEVEAQMSIFLRRGGSGSADLAVMVIRGTADRHDTKRDWHSVVLGVYPGAFVLTAAEVVRMYQEQGCEVMVTGHSLGGYFAEVLSTTLGLPGCAFAAPGPGSHLGPLEVPGFLVVNHEADCIGNHNCDLHMQPPVYLLDDGVLLLPWTAHRMDRMLQSMKKRQDWTNLTARQLCAAEPEPSIPRPKSDWKFAPAARVRDGPQRFFRWRIQLPRASSRSREQKPHALFEPPRVETGLMRRGDVPTADLFGDRRQSLGKLLCSSGSRALGGIGRHRGHGMTCGQDTYWYADWGEVVCSVSLYSALKHSAEAEPSYSELFLQEYRQAEDDECGQGSCAFSALQDRARREVKEELNFTTPFRMLKNSLSGRCLAIAGPGVVGDTLMLLDCGSAIQRIQDFRLAQGHLVTLGEGEKPLCVILEGTASKLEECDKDQGHWTFEKSYFRSYGWLKRGKQCLGVQGTMSKDAGSLVVAESCSYMPLAARVPSYQETMQGSEVVLDRQLGVSESVGIAEQIELSHAETDSLSPRPMDAEVKPIWAKPRPPSRSVETAGVLTELEVTEAEEDAGTELGSAGSEEVPVGSKTESEKVHLPIPGQVEEEPVVESMPSSSSRDGSKQTPTRLGVPSGLFKEFRAKIKKSRTNTVFRKPTAQFSSTKTTAFLARSSTLARNSITDLPSESSGIWGLKHGLEKMVNSPVFELVFAVIIFMNTILMSVQVQYRGLNVGFTLQYPGVSIPAEESWPNAEEIFFGLEMCFGVIFTCEILVKIIALDLRFVYDPWNILDFLIVLAWFVDTISQGLLPLDPLLLRLLRLMKLFRMLRLVRTIQGFDSLYVMITAIRGSVAALFWSTMLLVLVLTTVSLFLQTMLEYYITGSEEEFRRLEVYHYFGTFSRSMVSLCEMTLANWPTPSRVLTENVSEVWIFFVLSFQLLVGFSVMKVIMGVFLQNTFNVASNDDVIMMSQKERAVKVHTKKMEALFDAADENGNGRLDEEEFDSIIQDPACVAWLSAMGLEASLMSGKDLYKLLCAEGTSDLSAVELCNGVASLKGNATSLNMALLQKDQLKIKELMDAMCMSMVKLQGRLQYSHKKDQGGDSSSSGSDSDDSSDSFGEEDADAPISTTRSGKLVTQASQGAERRGSLNAWMRQRAAHRGVATKRATAVGAVSQALFNKENEELMPEARWVSGMRLRARLAKLVLSFPFEVAFGALICANTCVMAFQSEYSGLKTGYEQGPAFGIDRPANEIWPGAELAFDILEYFFGILFTVEIVLKVGVLYHHFFKDLWNLMDFAVVAELRPQNVILNFFPARPSGKT</sequence>
<dbReference type="PROSITE" id="PS00018">
    <property type="entry name" value="EF_HAND_1"/>
    <property type="match status" value="1"/>
</dbReference>
<dbReference type="SUPFAM" id="SSF53474">
    <property type="entry name" value="alpha/beta-Hydrolases"/>
    <property type="match status" value="1"/>
</dbReference>
<evidence type="ECO:0000256" key="2">
    <source>
        <dbReference type="ARBA" id="ARBA00022692"/>
    </source>
</evidence>
<feature type="compositionally biased region" description="Polar residues" evidence="5">
    <location>
        <begin position="1221"/>
        <end position="1235"/>
    </location>
</feature>
<keyword evidence="9" id="KW-1185">Reference proteome</keyword>
<evidence type="ECO:0000256" key="1">
    <source>
        <dbReference type="ARBA" id="ARBA00004141"/>
    </source>
</evidence>
<dbReference type="PANTHER" id="PTHR10037:SF62">
    <property type="entry name" value="SODIUM CHANNEL PROTEIN 60E"/>
    <property type="match status" value="1"/>
</dbReference>
<dbReference type="InterPro" id="IPR029058">
    <property type="entry name" value="AB_hydrolase_fold"/>
</dbReference>
<dbReference type="Gene3D" id="1.20.120.350">
    <property type="entry name" value="Voltage-gated potassium channels. Chain C"/>
    <property type="match status" value="2"/>
</dbReference>
<accession>A0ABP0PHN9</accession>
<feature type="transmembrane region" description="Helical" evidence="6">
    <location>
        <begin position="851"/>
        <end position="873"/>
    </location>
</feature>
<feature type="transmembrane region" description="Helical" evidence="6">
    <location>
        <begin position="1360"/>
        <end position="1381"/>
    </location>
</feature>
<dbReference type="Gene3D" id="1.10.287.70">
    <property type="match status" value="1"/>
</dbReference>
<evidence type="ECO:0000313" key="9">
    <source>
        <dbReference type="Proteomes" id="UP001642484"/>
    </source>
</evidence>
<feature type="transmembrane region" description="Helical" evidence="6">
    <location>
        <begin position="1023"/>
        <end position="1048"/>
    </location>
</feature>
<dbReference type="InterPro" id="IPR027359">
    <property type="entry name" value="Volt_channel_dom_sf"/>
</dbReference>
<keyword evidence="3 6" id="KW-1133">Transmembrane helix</keyword>
<keyword evidence="2 6" id="KW-0812">Transmembrane</keyword>
<evidence type="ECO:0000259" key="7">
    <source>
        <dbReference type="PROSITE" id="PS50222"/>
    </source>
</evidence>
<feature type="domain" description="EF-hand" evidence="7">
    <location>
        <begin position="1072"/>
        <end position="1107"/>
    </location>
</feature>
<evidence type="ECO:0000256" key="4">
    <source>
        <dbReference type="ARBA" id="ARBA00023136"/>
    </source>
</evidence>
<name>A0ABP0PHN9_9DINO</name>
<evidence type="ECO:0000256" key="5">
    <source>
        <dbReference type="SAM" id="MobiDB-lite"/>
    </source>
</evidence>
<feature type="compositionally biased region" description="Acidic residues" evidence="5">
    <location>
        <begin position="1204"/>
        <end position="1218"/>
    </location>
</feature>
<feature type="transmembrane region" description="Helical" evidence="6">
    <location>
        <begin position="801"/>
        <end position="819"/>
    </location>
</feature>
<evidence type="ECO:0000256" key="3">
    <source>
        <dbReference type="ARBA" id="ARBA00022989"/>
    </source>
</evidence>
<organism evidence="8 9">
    <name type="scientific">Durusdinium trenchii</name>
    <dbReference type="NCBI Taxonomy" id="1381693"/>
    <lineage>
        <taxon>Eukaryota</taxon>
        <taxon>Sar</taxon>
        <taxon>Alveolata</taxon>
        <taxon>Dinophyceae</taxon>
        <taxon>Suessiales</taxon>
        <taxon>Symbiodiniaceae</taxon>
        <taxon>Durusdinium</taxon>
    </lineage>
</organism>
<comment type="subcellular location">
    <subcellularLocation>
        <location evidence="1">Membrane</location>
        <topology evidence="1">Multi-pass membrane protein</topology>
    </subcellularLocation>
</comment>
<dbReference type="PANTHER" id="PTHR10037">
    <property type="entry name" value="VOLTAGE-GATED CATION CHANNEL CALCIUM AND SODIUM"/>
    <property type="match status" value="1"/>
</dbReference>
<proteinExistence type="predicted"/>
<dbReference type="SUPFAM" id="SSF81324">
    <property type="entry name" value="Voltage-gated potassium channels"/>
    <property type="match status" value="1"/>
</dbReference>
<dbReference type="InterPro" id="IPR005821">
    <property type="entry name" value="Ion_trans_dom"/>
</dbReference>
<dbReference type="InterPro" id="IPR043203">
    <property type="entry name" value="VGCC_Ca_Na"/>
</dbReference>
<gene>
    <name evidence="8" type="ORF">CCMP2556_LOCUS36707</name>
</gene>
<feature type="transmembrane region" description="Helical" evidence="6">
    <location>
        <begin position="1298"/>
        <end position="1321"/>
    </location>
</feature>
<feature type="region of interest" description="Disordered" evidence="5">
    <location>
        <begin position="667"/>
        <end position="728"/>
    </location>
</feature>
<evidence type="ECO:0000313" key="8">
    <source>
        <dbReference type="EMBL" id="CAK9074539.1"/>
    </source>
</evidence>
<feature type="transmembrane region" description="Helical" evidence="6">
    <location>
        <begin position="948"/>
        <end position="967"/>
    </location>
</feature>
<keyword evidence="4 6" id="KW-0472">Membrane</keyword>
<dbReference type="InterPro" id="IPR018247">
    <property type="entry name" value="EF_Hand_1_Ca_BS"/>
</dbReference>
<comment type="caution">
    <text evidence="8">The sequence shown here is derived from an EMBL/GenBank/DDBJ whole genome shotgun (WGS) entry which is preliminary data.</text>
</comment>
<dbReference type="Proteomes" id="UP001642484">
    <property type="component" value="Unassembled WGS sequence"/>
</dbReference>
<feature type="transmembrane region" description="Helical" evidence="6">
    <location>
        <begin position="885"/>
        <end position="904"/>
    </location>
</feature>
<evidence type="ECO:0000256" key="6">
    <source>
        <dbReference type="SAM" id="Phobius"/>
    </source>
</evidence>